<keyword evidence="7" id="KW-0808">Transferase</keyword>
<keyword evidence="6" id="KW-0399">Innate immunity</keyword>
<proteinExistence type="predicted"/>
<keyword evidence="9 19" id="KW-0547">Nucleotide-binding</keyword>
<evidence type="ECO:0000256" key="8">
    <source>
        <dbReference type="ARBA" id="ARBA00022737"/>
    </source>
</evidence>
<feature type="non-terminal residue" evidence="24">
    <location>
        <position position="1"/>
    </location>
</feature>
<evidence type="ECO:0000256" key="6">
    <source>
        <dbReference type="ARBA" id="ARBA00022588"/>
    </source>
</evidence>
<dbReference type="Gene3D" id="1.10.930.10">
    <property type="entry name" value="Syk Kinase, Chain A, domain 2"/>
    <property type="match status" value="1"/>
</dbReference>
<evidence type="ECO:0000256" key="17">
    <source>
        <dbReference type="ARBA" id="ARBA00051245"/>
    </source>
</evidence>
<dbReference type="Pfam" id="PF00017">
    <property type="entry name" value="SH2"/>
    <property type="match status" value="2"/>
</dbReference>
<dbReference type="SUPFAM" id="SSF55550">
    <property type="entry name" value="SH2 domain"/>
    <property type="match status" value="2"/>
</dbReference>
<evidence type="ECO:0000256" key="1">
    <source>
        <dbReference type="ARBA" id="ARBA00004236"/>
    </source>
</evidence>
<dbReference type="InterPro" id="IPR017441">
    <property type="entry name" value="Protein_kinase_ATP_BS"/>
</dbReference>
<keyword evidence="5" id="KW-0963">Cytoplasm</keyword>
<evidence type="ECO:0000256" key="13">
    <source>
        <dbReference type="ARBA" id="ARBA00022999"/>
    </source>
</evidence>
<keyword evidence="13 20" id="KW-0727">SH2 domain</keyword>
<comment type="subcellular location">
    <subcellularLocation>
        <location evidence="1">Cell membrane</location>
    </subcellularLocation>
    <subcellularLocation>
        <location evidence="2">Cytoplasm</location>
        <location evidence="2">Cytosol</location>
    </subcellularLocation>
</comment>
<reference evidence="24" key="1">
    <citation type="submission" date="2019-09" db="EMBL/GenBank/DDBJ databases">
        <title>Bird 10,000 Genomes (B10K) Project - Family phase.</title>
        <authorList>
            <person name="Zhang G."/>
        </authorList>
    </citation>
    <scope>NUCLEOTIDE SEQUENCE</scope>
    <source>
        <strain evidence="24">B10K-DU-008-47</strain>
        <tissue evidence="24">Mixed tissue sample</tissue>
    </source>
</reference>
<evidence type="ECO:0000256" key="11">
    <source>
        <dbReference type="ARBA" id="ARBA00022840"/>
    </source>
</evidence>
<dbReference type="InterPro" id="IPR000980">
    <property type="entry name" value="SH2"/>
</dbReference>
<keyword evidence="15" id="KW-0829">Tyrosine-protein kinase</keyword>
<feature type="domain" description="SH2" evidence="22">
    <location>
        <begin position="14"/>
        <end position="106"/>
    </location>
</feature>
<evidence type="ECO:0000256" key="12">
    <source>
        <dbReference type="ARBA" id="ARBA00022859"/>
    </source>
</evidence>
<evidence type="ECO:0000256" key="7">
    <source>
        <dbReference type="ARBA" id="ARBA00022679"/>
    </source>
</evidence>
<accession>A0A850XFG7</accession>
<sequence>MASNTANPANHLPYFFGNITREEAEEYLMQGGMIDGLYLLRQSRNYLGGFALSLAHLKKVHHYTIERELSGSYAIAGGKSHASPAELIHYHSEEADGLVCLLRKPFNRPPGVEPKTGPFEDLKENLIREYVKQTWNLQGYALEQAIISQKPQLEKLIATTAHEKMPWFHGRISREESEHRILLGSRNNGKFLIRERDSNGSYALCLLNDGKVLHYRIDRDKTGKLSIPDGKRFDTLWQLVEHYSYKPDGLLRVLTIPCPQLGSENGELFLWAGGGIISRLKSYTFPKAGSKKVPHSLSGFWLSDQREALPMDTEVYESPYADPDEMKPKNVTLDRKLLTLEEGELGSGNFGTVKKGFYKMKKGAKPVAVKILKNESNDPAIKDELLREANVMQQLDNPYIVRMIGICEAEAWMLVMEMAELGPLNKFLQKNRHVTEKNITELVHQVSMGMKYLEENNFVHRDLAARNVLLVTQHYAKISDFGLSKALSADENYYKAQSHGKWPVKWYAPECMNFYKFSSKSDVWSFGVLMWEAFSYGQKPYKGMKGGEVAQMIERGERMERPEVCPTEIYELMKLCWTYNVDDRPGFVAVEMRLRNYYYDISH</sequence>
<evidence type="ECO:0000256" key="10">
    <source>
        <dbReference type="ARBA" id="ARBA00022777"/>
    </source>
</evidence>
<evidence type="ECO:0000256" key="20">
    <source>
        <dbReference type="PROSITE-ProRule" id="PRU00191"/>
    </source>
</evidence>
<keyword evidence="4" id="KW-1003">Cell membrane</keyword>
<evidence type="ECO:0000313" key="25">
    <source>
        <dbReference type="Proteomes" id="UP000653271"/>
    </source>
</evidence>
<organism evidence="24 25">
    <name type="scientific">Piaya cayana</name>
    <name type="common">Common squirrel cuckoo</name>
    <dbReference type="NCBI Taxonomy" id="33601"/>
    <lineage>
        <taxon>Eukaryota</taxon>
        <taxon>Metazoa</taxon>
        <taxon>Chordata</taxon>
        <taxon>Craniata</taxon>
        <taxon>Vertebrata</taxon>
        <taxon>Euteleostomi</taxon>
        <taxon>Archelosauria</taxon>
        <taxon>Archosauria</taxon>
        <taxon>Dinosauria</taxon>
        <taxon>Saurischia</taxon>
        <taxon>Theropoda</taxon>
        <taxon>Coelurosauria</taxon>
        <taxon>Aves</taxon>
        <taxon>Neognathae</taxon>
        <taxon>Neoaves</taxon>
        <taxon>Otidimorphae</taxon>
        <taxon>Cuculiformes</taxon>
        <taxon>Coccyzidae</taxon>
        <taxon>Piaya</taxon>
    </lineage>
</organism>
<dbReference type="GO" id="GO:0005886">
    <property type="term" value="C:plasma membrane"/>
    <property type="evidence" value="ECO:0007669"/>
    <property type="project" value="UniProtKB-SubCell"/>
</dbReference>
<keyword evidence="11 19" id="KW-0067">ATP-binding</keyword>
<evidence type="ECO:0000256" key="15">
    <source>
        <dbReference type="ARBA" id="ARBA00023137"/>
    </source>
</evidence>
<keyword evidence="12" id="KW-0391">Immunity</keyword>
<dbReference type="FunFam" id="1.10.930.10:FF:000001">
    <property type="entry name" value="Tyrosine-protein kinase"/>
    <property type="match status" value="1"/>
</dbReference>
<feature type="non-terminal residue" evidence="24">
    <location>
        <position position="603"/>
    </location>
</feature>
<evidence type="ECO:0000256" key="4">
    <source>
        <dbReference type="ARBA" id="ARBA00022475"/>
    </source>
</evidence>
<evidence type="ECO:0000256" key="5">
    <source>
        <dbReference type="ARBA" id="ARBA00022490"/>
    </source>
</evidence>
<dbReference type="OrthoDB" id="535945at2759"/>
<dbReference type="InterPro" id="IPR020635">
    <property type="entry name" value="Tyr_kinase_cat_dom"/>
</dbReference>
<evidence type="ECO:0000259" key="22">
    <source>
        <dbReference type="PROSITE" id="PS50001"/>
    </source>
</evidence>
<dbReference type="PROSITE" id="PS50011">
    <property type="entry name" value="PROTEIN_KINASE_DOM"/>
    <property type="match status" value="1"/>
</dbReference>
<evidence type="ECO:0000256" key="21">
    <source>
        <dbReference type="PROSITE-ProRule" id="PRU10141"/>
    </source>
</evidence>
<evidence type="ECO:0000256" key="14">
    <source>
        <dbReference type="ARBA" id="ARBA00023136"/>
    </source>
</evidence>
<keyword evidence="14" id="KW-0472">Membrane</keyword>
<dbReference type="CDD" id="cd09938">
    <property type="entry name" value="SH2_N-SH2_Zap70_Syk_like"/>
    <property type="match status" value="1"/>
</dbReference>
<evidence type="ECO:0000259" key="23">
    <source>
        <dbReference type="PROSITE" id="PS50011"/>
    </source>
</evidence>
<dbReference type="InterPro" id="IPR001245">
    <property type="entry name" value="Ser-Thr/Tyr_kinase_cat_dom"/>
</dbReference>
<dbReference type="InterPro" id="IPR036860">
    <property type="entry name" value="SH2_dom_sf"/>
</dbReference>
<dbReference type="InterPro" id="IPR023420">
    <property type="entry name" value="Kinase_SYK/ZAP-70_inter-SH2_sf"/>
</dbReference>
<keyword evidence="10 24" id="KW-0418">Kinase</keyword>
<evidence type="ECO:0000313" key="24">
    <source>
        <dbReference type="EMBL" id="NWH80297.1"/>
    </source>
</evidence>
<dbReference type="GO" id="GO:0004715">
    <property type="term" value="F:non-membrane spanning protein tyrosine kinase activity"/>
    <property type="evidence" value="ECO:0007669"/>
    <property type="project" value="UniProtKB-EC"/>
</dbReference>
<keyword evidence="25" id="KW-1185">Reference proteome</keyword>
<dbReference type="SMART" id="SM00252">
    <property type="entry name" value="SH2"/>
    <property type="match status" value="2"/>
</dbReference>
<dbReference type="FunFam" id="3.30.505.10:FF:000038">
    <property type="entry name" value="Tyrosine-protein kinase"/>
    <property type="match status" value="1"/>
</dbReference>
<comment type="catalytic activity">
    <reaction evidence="17">
        <text>L-tyrosyl-[protein] + ATP = O-phospho-L-tyrosyl-[protein] + ADP + H(+)</text>
        <dbReference type="Rhea" id="RHEA:10596"/>
        <dbReference type="Rhea" id="RHEA-COMP:10136"/>
        <dbReference type="Rhea" id="RHEA-COMP:20101"/>
        <dbReference type="ChEBI" id="CHEBI:15378"/>
        <dbReference type="ChEBI" id="CHEBI:30616"/>
        <dbReference type="ChEBI" id="CHEBI:46858"/>
        <dbReference type="ChEBI" id="CHEBI:61978"/>
        <dbReference type="ChEBI" id="CHEBI:456216"/>
        <dbReference type="EC" id="2.7.10.2"/>
    </reaction>
</comment>
<protein>
    <recommendedName>
        <fullName evidence="16">Tyrosine-protein kinase SYK</fullName>
        <ecNumber evidence="3">2.7.10.2</ecNumber>
    </recommendedName>
</protein>
<dbReference type="Gene3D" id="1.10.510.10">
    <property type="entry name" value="Transferase(Phosphotransferase) domain 1"/>
    <property type="match status" value="1"/>
</dbReference>
<dbReference type="AlphaFoldDB" id="A0A850XFG7"/>
<dbReference type="PRINTS" id="PR00109">
    <property type="entry name" value="TYRKINASE"/>
</dbReference>
<dbReference type="InterPro" id="IPR000719">
    <property type="entry name" value="Prot_kinase_dom"/>
</dbReference>
<dbReference type="EC" id="2.7.10.2" evidence="3"/>
<dbReference type="GO" id="GO:0035556">
    <property type="term" value="P:intracellular signal transduction"/>
    <property type="evidence" value="ECO:0007669"/>
    <property type="project" value="InterPro"/>
</dbReference>
<dbReference type="Pfam" id="PF07714">
    <property type="entry name" value="PK_Tyr_Ser-Thr"/>
    <property type="match status" value="1"/>
</dbReference>
<dbReference type="Gene3D" id="3.30.505.10">
    <property type="entry name" value="SH2 domain"/>
    <property type="match status" value="2"/>
</dbReference>
<dbReference type="InterPro" id="IPR012234">
    <property type="entry name" value="Tyr_kinase_non-rcpt_SYK/ZAP70"/>
</dbReference>
<dbReference type="GO" id="GO:0045087">
    <property type="term" value="P:innate immune response"/>
    <property type="evidence" value="ECO:0007669"/>
    <property type="project" value="UniProtKB-KW"/>
</dbReference>
<dbReference type="Gene3D" id="3.30.200.20">
    <property type="entry name" value="Phosphorylase Kinase, domain 1"/>
    <property type="match status" value="1"/>
</dbReference>
<dbReference type="PIRSF" id="PIRSF000604">
    <property type="entry name" value="TyrPK_SYK"/>
    <property type="match status" value="1"/>
</dbReference>
<dbReference type="PRINTS" id="PR00401">
    <property type="entry name" value="SH2DOMAIN"/>
</dbReference>
<feature type="binding site" evidence="19">
    <location>
        <begin position="345"/>
        <end position="353"/>
    </location>
    <ligand>
        <name>ATP</name>
        <dbReference type="ChEBI" id="CHEBI:30616"/>
    </ligand>
</feature>
<dbReference type="PANTHER" id="PTHR24418">
    <property type="entry name" value="TYROSINE-PROTEIN KINASE"/>
    <property type="match status" value="1"/>
</dbReference>
<dbReference type="FunFam" id="3.30.200.20:FF:000185">
    <property type="entry name" value="Tyrosine-protein kinase"/>
    <property type="match status" value="1"/>
</dbReference>
<evidence type="ECO:0000256" key="9">
    <source>
        <dbReference type="ARBA" id="ARBA00022741"/>
    </source>
</evidence>
<dbReference type="PROSITE" id="PS00109">
    <property type="entry name" value="PROTEIN_KINASE_TYR"/>
    <property type="match status" value="1"/>
</dbReference>
<dbReference type="GO" id="GO:0005524">
    <property type="term" value="F:ATP binding"/>
    <property type="evidence" value="ECO:0007669"/>
    <property type="project" value="UniProtKB-UniRule"/>
</dbReference>
<dbReference type="InterPro" id="IPR035838">
    <property type="entry name" value="SYK/ZAP-70_N_SH2"/>
</dbReference>
<dbReference type="CDD" id="cd05116">
    <property type="entry name" value="PTKc_Syk"/>
    <property type="match status" value="1"/>
</dbReference>
<dbReference type="GO" id="GO:0005829">
    <property type="term" value="C:cytosol"/>
    <property type="evidence" value="ECO:0007669"/>
    <property type="project" value="UniProtKB-SubCell"/>
</dbReference>
<evidence type="ECO:0000256" key="19">
    <source>
        <dbReference type="PIRSR" id="PIRSR000604-2"/>
    </source>
</evidence>
<feature type="active site" description="Proton acceptor" evidence="18">
    <location>
        <position position="462"/>
    </location>
</feature>
<comment type="caution">
    <text evidence="24">The sequence shown here is derived from an EMBL/GenBank/DDBJ whole genome shotgun (WGS) entry which is preliminary data.</text>
</comment>
<dbReference type="Proteomes" id="UP000653271">
    <property type="component" value="Unassembled WGS sequence"/>
</dbReference>
<feature type="domain" description="Protein kinase" evidence="23">
    <location>
        <begin position="339"/>
        <end position="603"/>
    </location>
</feature>
<name>A0A850XFG7_PIACA</name>
<evidence type="ECO:0000256" key="16">
    <source>
        <dbReference type="ARBA" id="ARBA00039405"/>
    </source>
</evidence>
<evidence type="ECO:0000256" key="2">
    <source>
        <dbReference type="ARBA" id="ARBA00004514"/>
    </source>
</evidence>
<dbReference type="InterPro" id="IPR008266">
    <property type="entry name" value="Tyr_kinase_AS"/>
</dbReference>
<dbReference type="FunFam" id="1.10.510.10:FF:000216">
    <property type="entry name" value="Tyrosine-protein kinase SYK"/>
    <property type="match status" value="1"/>
</dbReference>
<keyword evidence="8" id="KW-0677">Repeat</keyword>
<dbReference type="FunFam" id="3.30.505.10:FF:000031">
    <property type="entry name" value="Tyrosine-protein kinase"/>
    <property type="match status" value="1"/>
</dbReference>
<feature type="domain" description="SH2" evidence="22">
    <location>
        <begin position="167"/>
        <end position="258"/>
    </location>
</feature>
<feature type="binding site" evidence="19 21">
    <location>
        <position position="370"/>
    </location>
    <ligand>
        <name>ATP</name>
        <dbReference type="ChEBI" id="CHEBI:30616"/>
    </ligand>
</feature>
<dbReference type="CDD" id="cd10401">
    <property type="entry name" value="SH2_C-SH2_Syk_like"/>
    <property type="match status" value="1"/>
</dbReference>
<dbReference type="SUPFAM" id="SSF56112">
    <property type="entry name" value="Protein kinase-like (PK-like)"/>
    <property type="match status" value="1"/>
</dbReference>
<evidence type="ECO:0000256" key="18">
    <source>
        <dbReference type="PIRSR" id="PIRSR000604-1"/>
    </source>
</evidence>
<dbReference type="InterPro" id="IPR011009">
    <property type="entry name" value="Kinase-like_dom_sf"/>
</dbReference>
<dbReference type="PROSITE" id="PS00107">
    <property type="entry name" value="PROTEIN_KINASE_ATP"/>
    <property type="match status" value="1"/>
</dbReference>
<gene>
    <name evidence="24" type="primary">Syk</name>
    <name evidence="24" type="ORF">PIACAY_R03752</name>
</gene>
<dbReference type="EMBL" id="WAAB01021321">
    <property type="protein sequence ID" value="NWH80297.1"/>
    <property type="molecule type" value="Genomic_DNA"/>
</dbReference>
<evidence type="ECO:0000256" key="3">
    <source>
        <dbReference type="ARBA" id="ARBA00011903"/>
    </source>
</evidence>
<dbReference type="PROSITE" id="PS50001">
    <property type="entry name" value="SH2"/>
    <property type="match status" value="2"/>
</dbReference>
<dbReference type="InterPro" id="IPR050198">
    <property type="entry name" value="Non-receptor_tyrosine_kinases"/>
</dbReference>
<dbReference type="SMART" id="SM00219">
    <property type="entry name" value="TyrKc"/>
    <property type="match status" value="1"/>
</dbReference>